<accession>A0A1N6SI85</accession>
<reference evidence="4" key="1">
    <citation type="submission" date="2017-01" db="EMBL/GenBank/DDBJ databases">
        <authorList>
            <person name="Varghese N."/>
            <person name="Submissions S."/>
        </authorList>
    </citation>
    <scope>NUCLEOTIDE SEQUENCE [LARGE SCALE GENOMIC DNA]</scope>
    <source>
        <strain evidence="4">ATCC 700103</strain>
    </source>
</reference>
<evidence type="ECO:0000256" key="2">
    <source>
        <dbReference type="SAM" id="SignalP"/>
    </source>
</evidence>
<proteinExistence type="predicted"/>
<dbReference type="OrthoDB" id="9989808at2"/>
<evidence type="ECO:0000313" key="3">
    <source>
        <dbReference type="EMBL" id="SIQ40737.1"/>
    </source>
</evidence>
<keyword evidence="4" id="KW-1185">Reference proteome</keyword>
<feature type="region of interest" description="Disordered" evidence="1">
    <location>
        <begin position="125"/>
        <end position="162"/>
    </location>
</feature>
<protein>
    <submittedName>
        <fullName evidence="3">Uncharacterized protein</fullName>
    </submittedName>
</protein>
<sequence>MNMKIIATSVLIIILTLSLPLLAAEDDYIDLNDYDLDLTVEQKTILKDELTTMVDIYGEIDLGMIKIILGELEDNNDEFEDDYDGDYDENYNGDNFGRGLAQRIKAYKANNEDWTGQGLSNMIHNYMQNNHPGKGKAKGKYKNPVNGNNSGKGKGNNPGKGN</sequence>
<dbReference type="STRING" id="56779.SAMN05421834_10449"/>
<dbReference type="EMBL" id="FTNC01000004">
    <property type="protein sequence ID" value="SIQ40737.1"/>
    <property type="molecule type" value="Genomic_DNA"/>
</dbReference>
<evidence type="ECO:0000256" key="1">
    <source>
        <dbReference type="SAM" id="MobiDB-lite"/>
    </source>
</evidence>
<organism evidence="3 4">
    <name type="scientific">Halanaerobium kushneri</name>
    <dbReference type="NCBI Taxonomy" id="56779"/>
    <lineage>
        <taxon>Bacteria</taxon>
        <taxon>Bacillati</taxon>
        <taxon>Bacillota</taxon>
        <taxon>Clostridia</taxon>
        <taxon>Halanaerobiales</taxon>
        <taxon>Halanaerobiaceae</taxon>
        <taxon>Halanaerobium</taxon>
    </lineage>
</organism>
<feature type="chain" id="PRO_5038988184" evidence="2">
    <location>
        <begin position="24"/>
        <end position="162"/>
    </location>
</feature>
<gene>
    <name evidence="3" type="ORF">SAMN05421834_10449</name>
</gene>
<dbReference type="Proteomes" id="UP000185669">
    <property type="component" value="Unassembled WGS sequence"/>
</dbReference>
<feature type="compositionally biased region" description="Gly residues" evidence="1">
    <location>
        <begin position="150"/>
        <end position="162"/>
    </location>
</feature>
<keyword evidence="2" id="KW-0732">Signal</keyword>
<dbReference type="RefSeq" id="WP_076544079.1">
    <property type="nucleotide sequence ID" value="NZ_FTNC01000004.1"/>
</dbReference>
<name>A0A1N6SI85_9FIRM</name>
<dbReference type="AlphaFoldDB" id="A0A1N6SI85"/>
<feature type="signal peptide" evidence="2">
    <location>
        <begin position="1"/>
        <end position="23"/>
    </location>
</feature>
<evidence type="ECO:0000313" key="4">
    <source>
        <dbReference type="Proteomes" id="UP000185669"/>
    </source>
</evidence>